<reference evidence="2" key="1">
    <citation type="journal article" date="2019" name="Int. J. Syst. Evol. Microbiol.">
        <title>The Global Catalogue of Microorganisms (GCM) 10K type strain sequencing project: providing services to taxonomists for standard genome sequencing and annotation.</title>
        <authorList>
            <consortium name="The Broad Institute Genomics Platform"/>
            <consortium name="The Broad Institute Genome Sequencing Center for Infectious Disease"/>
            <person name="Wu L."/>
            <person name="Ma J."/>
        </authorList>
    </citation>
    <scope>NUCLEOTIDE SEQUENCE [LARGE SCALE GENOMIC DNA]</scope>
    <source>
        <strain evidence="2">JCM 19134</strain>
    </source>
</reference>
<dbReference type="AlphaFoldDB" id="A0AAV3U0Y2"/>
<sequence>MVRGFFLEQGLSIGLPVSSGSIISPKLALLACMLVKILKPIPHLAIPILLLGVVGKGVEVIG</sequence>
<evidence type="ECO:0000313" key="1">
    <source>
        <dbReference type="EMBL" id="GAA4939555.1"/>
    </source>
</evidence>
<protein>
    <submittedName>
        <fullName evidence="1">Uncharacterized protein</fullName>
    </submittedName>
</protein>
<comment type="caution">
    <text evidence="1">The sequence shown here is derived from an EMBL/GenBank/DDBJ whole genome shotgun (WGS) entry which is preliminary data.</text>
</comment>
<dbReference type="Proteomes" id="UP001409585">
    <property type="component" value="Unassembled WGS sequence"/>
</dbReference>
<dbReference type="EMBL" id="BAABLX010000009">
    <property type="protein sequence ID" value="GAA4939555.1"/>
    <property type="molecule type" value="Genomic_DNA"/>
</dbReference>
<organism evidence="1 2">
    <name type="scientific">Halioxenophilus aromaticivorans</name>
    <dbReference type="NCBI Taxonomy" id="1306992"/>
    <lineage>
        <taxon>Bacteria</taxon>
        <taxon>Pseudomonadati</taxon>
        <taxon>Pseudomonadota</taxon>
        <taxon>Gammaproteobacteria</taxon>
        <taxon>Alteromonadales</taxon>
        <taxon>Alteromonadaceae</taxon>
        <taxon>Halioxenophilus</taxon>
    </lineage>
</organism>
<name>A0AAV3U0Y2_9ALTE</name>
<keyword evidence="2" id="KW-1185">Reference proteome</keyword>
<accession>A0AAV3U0Y2</accession>
<evidence type="ECO:0000313" key="2">
    <source>
        <dbReference type="Proteomes" id="UP001409585"/>
    </source>
</evidence>
<proteinExistence type="predicted"/>
<gene>
    <name evidence="1" type="ORF">GCM10025791_17230</name>
</gene>